<dbReference type="Pfam" id="PF19031">
    <property type="entry name" value="Intu_longin_1"/>
    <property type="match status" value="1"/>
</dbReference>
<feature type="domain" description="CCZ1/INTU/HSP4 first Longin" evidence="3">
    <location>
        <begin position="17"/>
        <end position="128"/>
    </location>
</feature>
<feature type="compositionally biased region" description="Basic residues" evidence="2">
    <location>
        <begin position="747"/>
        <end position="759"/>
    </location>
</feature>
<evidence type="ECO:0000259" key="3">
    <source>
        <dbReference type="Pfam" id="PF19031"/>
    </source>
</evidence>
<dbReference type="PANTHER" id="PTHR13056:SF0">
    <property type="entry name" value="VACUOLAR FUSION PROTEIN CCZ1 HOMOLOG-RELATED"/>
    <property type="match status" value="1"/>
</dbReference>
<dbReference type="InterPro" id="IPR013176">
    <property type="entry name" value="Ccz1"/>
</dbReference>
<evidence type="ECO:0000256" key="2">
    <source>
        <dbReference type="SAM" id="MobiDB-lite"/>
    </source>
</evidence>
<feature type="region of interest" description="Disordered" evidence="2">
    <location>
        <begin position="730"/>
        <end position="782"/>
    </location>
</feature>
<feature type="compositionally biased region" description="Basic and acidic residues" evidence="2">
    <location>
        <begin position="357"/>
        <end position="367"/>
    </location>
</feature>
<accession>A0A9P7YX10</accession>
<dbReference type="EMBL" id="MU254246">
    <property type="protein sequence ID" value="KAG9241237.1"/>
    <property type="molecule type" value="Genomic_DNA"/>
</dbReference>
<feature type="region of interest" description="Disordered" evidence="2">
    <location>
        <begin position="798"/>
        <end position="828"/>
    </location>
</feature>
<sequence>MASSELPQTAVIPAHLGFFAIYNPSLGTNEDSLDNQIVYYSSSEKQDSNDAKLPKNLDPHAIQDAVRKENHEKLRQIGLAQGMVEFGRSFSDGRSVDTIETAKSRIILHELEAGWWMLASINLTEIPHKSKPLAVKGKPTEAPRGSEFSSREIKPAILLLGDLLQAHTAFLLHHASSLSALFVRTRRSKFIGLLARYWNTYLSTWNVMLHGNPANSLYGGIKVAACGELGLGVGEEERGSGEREVLEGFVNRIDGLVDVVVSKFGDEEAVKTMPENPHTVQWAPPTAPWLGSGNEPAAEDGVIFGGTGALSRKSLRDVSHWMEDLHRWGPHAYGVVDNPSSNRRSRKSKAKDVALPPEDKDKAREVYGLDPADQSAEEATTPKDPKKLRLRPSLRRGPDSHTSTASESDFKSHNIMDYLRFGYGKHWSLGMTKVEPTSIPEAVPEQASSPSGVDRPHDRRRIDEGLTETAMYPKDDRQGYYLIGLLGDVDSSYSPEESGEEEDASMPESRLLLRTLTLELEREIDAKPEKEISIDLGSTENDRLSLDQQGSEHTSNSKNSFESQDRNKSKKLRVVVYVKKPFIFVFLFELRTDTLALKGLYRSIHHQIGPLIKPLLASTLFRSPKPDIGGEEYGTEIYDLQWDPRLLTIHSTIPNIPDPNINYDTPPPWTRIEAVSTHIQILNTYISTTISPEQLERTCKTSRGWWVVWTRIPNEPAALASGKVSVPDPIEEDISTSDSISLPTPHTLKRSPSRGKKSKGSSTMGSFLSTAHPFLDTPSSPMEGGVVKPMEKDIFLVRRAGNHGDSRSSRFSGRTEGDEAGGGGLGGGIGVDTKRYIEGLLSLAR</sequence>
<dbReference type="PANTHER" id="PTHR13056">
    <property type="entry name" value="VACUOLAR FUSION PROTEIN CCZ1 HOMOLOG-RELATED"/>
    <property type="match status" value="1"/>
</dbReference>
<feature type="compositionally biased region" description="Basic and acidic residues" evidence="2">
    <location>
        <begin position="798"/>
        <end position="817"/>
    </location>
</feature>
<name>A0A9P7YX10_9HELO</name>
<feature type="region of interest" description="Disordered" evidence="2">
    <location>
        <begin position="330"/>
        <end position="408"/>
    </location>
</feature>
<feature type="region of interest" description="Disordered" evidence="2">
    <location>
        <begin position="440"/>
        <end position="459"/>
    </location>
</feature>
<reference evidence="4" key="1">
    <citation type="journal article" date="2021" name="IMA Fungus">
        <title>Genomic characterization of three marine fungi, including Emericellopsis atlantica sp. nov. with signatures of a generalist lifestyle and marine biomass degradation.</title>
        <authorList>
            <person name="Hagestad O.C."/>
            <person name="Hou L."/>
            <person name="Andersen J.H."/>
            <person name="Hansen E.H."/>
            <person name="Altermark B."/>
            <person name="Li C."/>
            <person name="Kuhnert E."/>
            <person name="Cox R.J."/>
            <person name="Crous P.W."/>
            <person name="Spatafora J.W."/>
            <person name="Lail K."/>
            <person name="Amirebrahimi M."/>
            <person name="Lipzen A."/>
            <person name="Pangilinan J."/>
            <person name="Andreopoulos W."/>
            <person name="Hayes R.D."/>
            <person name="Ng V."/>
            <person name="Grigoriev I.V."/>
            <person name="Jackson S.A."/>
            <person name="Sutton T.D.S."/>
            <person name="Dobson A.D.W."/>
            <person name="Rama T."/>
        </authorList>
    </citation>
    <scope>NUCLEOTIDE SEQUENCE</scope>
    <source>
        <strain evidence="4">TRa3180A</strain>
    </source>
</reference>
<gene>
    <name evidence="4" type="ORF">BJ878DRAFT_521696</name>
</gene>
<feature type="region of interest" description="Disordered" evidence="2">
    <location>
        <begin position="531"/>
        <end position="564"/>
    </location>
</feature>
<dbReference type="OrthoDB" id="240546at2759"/>
<proteinExistence type="inferred from homology"/>
<comment type="similarity">
    <text evidence="1">Belongs to the CCZ1 family.</text>
</comment>
<dbReference type="GO" id="GO:0016192">
    <property type="term" value="P:vesicle-mediated transport"/>
    <property type="evidence" value="ECO:0007669"/>
    <property type="project" value="InterPro"/>
</dbReference>
<evidence type="ECO:0000313" key="5">
    <source>
        <dbReference type="Proteomes" id="UP000887226"/>
    </source>
</evidence>
<evidence type="ECO:0000256" key="1">
    <source>
        <dbReference type="ARBA" id="ARBA00005352"/>
    </source>
</evidence>
<dbReference type="GO" id="GO:0035658">
    <property type="term" value="C:Mon1-Ccz1 complex"/>
    <property type="evidence" value="ECO:0007669"/>
    <property type="project" value="InterPro"/>
</dbReference>
<dbReference type="AlphaFoldDB" id="A0A9P7YX10"/>
<keyword evidence="5" id="KW-1185">Reference proteome</keyword>
<feature type="compositionally biased region" description="Polar residues" evidence="2">
    <location>
        <begin position="546"/>
        <end position="562"/>
    </location>
</feature>
<dbReference type="InterPro" id="IPR043987">
    <property type="entry name" value="CCZ1/INTU/HSP4_longin_1"/>
</dbReference>
<dbReference type="Proteomes" id="UP000887226">
    <property type="component" value="Unassembled WGS sequence"/>
</dbReference>
<evidence type="ECO:0000313" key="4">
    <source>
        <dbReference type="EMBL" id="KAG9241237.1"/>
    </source>
</evidence>
<comment type="caution">
    <text evidence="4">The sequence shown here is derived from an EMBL/GenBank/DDBJ whole genome shotgun (WGS) entry which is preliminary data.</text>
</comment>
<protein>
    <recommendedName>
        <fullName evidence="3">CCZ1/INTU/HSP4 first Longin domain-containing protein</fullName>
    </recommendedName>
</protein>
<organism evidence="4 5">
    <name type="scientific">Calycina marina</name>
    <dbReference type="NCBI Taxonomy" id="1763456"/>
    <lineage>
        <taxon>Eukaryota</taxon>
        <taxon>Fungi</taxon>
        <taxon>Dikarya</taxon>
        <taxon>Ascomycota</taxon>
        <taxon>Pezizomycotina</taxon>
        <taxon>Leotiomycetes</taxon>
        <taxon>Helotiales</taxon>
        <taxon>Pezizellaceae</taxon>
        <taxon>Calycina</taxon>
    </lineage>
</organism>